<dbReference type="InterPro" id="IPR036388">
    <property type="entry name" value="WH-like_DNA-bd_sf"/>
</dbReference>
<evidence type="ECO:0000256" key="1">
    <source>
        <dbReference type="ARBA" id="ARBA00023125"/>
    </source>
</evidence>
<dbReference type="SUPFAM" id="SSF46785">
    <property type="entry name" value="Winged helix' DNA-binding domain"/>
    <property type="match status" value="1"/>
</dbReference>
<dbReference type="Pfam" id="PF02082">
    <property type="entry name" value="Rrf2"/>
    <property type="match status" value="1"/>
</dbReference>
<dbReference type="Proteomes" id="UP000462363">
    <property type="component" value="Unassembled WGS sequence"/>
</dbReference>
<dbReference type="PANTHER" id="PTHR33221">
    <property type="entry name" value="WINGED HELIX-TURN-HELIX TRANSCRIPTIONAL REGULATOR, RRF2 FAMILY"/>
    <property type="match status" value="1"/>
</dbReference>
<dbReference type="GeneID" id="62696624"/>
<protein>
    <submittedName>
        <fullName evidence="2">Rrf2 family transcriptional regulator</fullName>
    </submittedName>
</protein>
<keyword evidence="1" id="KW-0238">DNA-binding</keyword>
<dbReference type="GO" id="GO:0003677">
    <property type="term" value="F:DNA binding"/>
    <property type="evidence" value="ECO:0007669"/>
    <property type="project" value="UniProtKB-KW"/>
</dbReference>
<dbReference type="PROSITE" id="PS01332">
    <property type="entry name" value="HTH_RRF2_1"/>
    <property type="match status" value="1"/>
</dbReference>
<evidence type="ECO:0000313" key="2">
    <source>
        <dbReference type="EMBL" id="MSS38806.1"/>
    </source>
</evidence>
<organism evidence="2 3">
    <name type="scientific">Clostridium scindens (strain JCM 10418 / VPI 12708)</name>
    <dbReference type="NCBI Taxonomy" id="29347"/>
    <lineage>
        <taxon>Bacteria</taxon>
        <taxon>Bacillati</taxon>
        <taxon>Bacillota</taxon>
        <taxon>Clostridia</taxon>
        <taxon>Lachnospirales</taxon>
        <taxon>Lachnospiraceae</taxon>
    </lineage>
</organism>
<name>A0A844F3W1_CLOSV</name>
<dbReference type="AlphaFoldDB" id="A0A844F3W1"/>
<dbReference type="NCBIfam" id="TIGR00738">
    <property type="entry name" value="rrf2_super"/>
    <property type="match status" value="1"/>
</dbReference>
<gene>
    <name evidence="2" type="ORF">FYJ37_00175</name>
</gene>
<dbReference type="PROSITE" id="PS51197">
    <property type="entry name" value="HTH_RRF2_2"/>
    <property type="match status" value="1"/>
</dbReference>
<accession>A0A844F3W1</accession>
<comment type="caution">
    <text evidence="2">The sequence shown here is derived from an EMBL/GenBank/DDBJ whole genome shotgun (WGS) entry which is preliminary data.</text>
</comment>
<dbReference type="GO" id="GO:0003700">
    <property type="term" value="F:DNA-binding transcription factor activity"/>
    <property type="evidence" value="ECO:0007669"/>
    <property type="project" value="TreeGrafter"/>
</dbReference>
<evidence type="ECO:0000313" key="3">
    <source>
        <dbReference type="Proteomes" id="UP000462363"/>
    </source>
</evidence>
<dbReference type="RefSeq" id="WP_004605920.1">
    <property type="nucleotide sequence ID" value="NZ_AP024846.1"/>
</dbReference>
<reference evidence="2 3" key="1">
    <citation type="submission" date="2019-08" db="EMBL/GenBank/DDBJ databases">
        <title>In-depth cultivation of the pig gut microbiome towards novel bacterial diversity and tailored functional studies.</title>
        <authorList>
            <person name="Wylensek D."/>
            <person name="Hitch T.C.A."/>
            <person name="Clavel T."/>
        </authorList>
    </citation>
    <scope>NUCLEOTIDE SEQUENCE [LARGE SCALE GENOMIC DNA]</scope>
    <source>
        <strain evidence="2 3">BL-389-WT-3D</strain>
    </source>
</reference>
<proteinExistence type="predicted"/>
<dbReference type="Gene3D" id="1.10.10.10">
    <property type="entry name" value="Winged helix-like DNA-binding domain superfamily/Winged helix DNA-binding domain"/>
    <property type="match status" value="1"/>
</dbReference>
<sequence length="140" mass="15378">MKISTKGIYALEIITDLAMHTGDGALESIGSIARRRGLSVKYSERLIKELKEQGLVVSIRGAHGGYCLGRDAGEITVREVLQAEEGELAPVECLTKETDCGIDCNTCATREIWSQIWQIILDTAQEVTIGDIIEKSKNLR</sequence>
<dbReference type="InterPro" id="IPR000944">
    <property type="entry name" value="Tscrpt_reg_Rrf2"/>
</dbReference>
<dbReference type="PANTHER" id="PTHR33221:SF5">
    <property type="entry name" value="HTH-TYPE TRANSCRIPTIONAL REGULATOR ISCR"/>
    <property type="match status" value="1"/>
</dbReference>
<dbReference type="EMBL" id="VUMB01000001">
    <property type="protein sequence ID" value="MSS38806.1"/>
    <property type="molecule type" value="Genomic_DNA"/>
</dbReference>
<dbReference type="GO" id="GO:0005829">
    <property type="term" value="C:cytosol"/>
    <property type="evidence" value="ECO:0007669"/>
    <property type="project" value="TreeGrafter"/>
</dbReference>
<dbReference type="InterPro" id="IPR036390">
    <property type="entry name" value="WH_DNA-bd_sf"/>
</dbReference>
<dbReference type="InterPro" id="IPR030489">
    <property type="entry name" value="TR_Rrf2-type_CS"/>
</dbReference>